<name>A0A381ZM22_9ZZZZ</name>
<proteinExistence type="predicted"/>
<dbReference type="GO" id="GO:0006422">
    <property type="term" value="P:aspartyl-tRNA aminoacylation"/>
    <property type="evidence" value="ECO:0007669"/>
    <property type="project" value="TreeGrafter"/>
</dbReference>
<feature type="non-terminal residue" evidence="7">
    <location>
        <position position="1"/>
    </location>
</feature>
<evidence type="ECO:0000256" key="4">
    <source>
        <dbReference type="ARBA" id="ARBA00022917"/>
    </source>
</evidence>
<dbReference type="EMBL" id="UINC01021868">
    <property type="protein sequence ID" value="SVA90336.1"/>
    <property type="molecule type" value="Genomic_DNA"/>
</dbReference>
<keyword evidence="2" id="KW-0547">Nucleotide-binding</keyword>
<organism evidence="7">
    <name type="scientific">marine metagenome</name>
    <dbReference type="NCBI Taxonomy" id="408172"/>
    <lineage>
        <taxon>unclassified sequences</taxon>
        <taxon>metagenomes</taxon>
        <taxon>ecological metagenomes</taxon>
    </lineage>
</organism>
<feature type="domain" description="Aminoacyl-tRNA synthetase class II (D/K/N)" evidence="6">
    <location>
        <begin position="2"/>
        <end position="49"/>
    </location>
</feature>
<gene>
    <name evidence="7" type="ORF">METZ01_LOCUS143190</name>
</gene>
<keyword evidence="5" id="KW-0030">Aminoacyl-tRNA synthetase</keyword>
<evidence type="ECO:0000256" key="2">
    <source>
        <dbReference type="ARBA" id="ARBA00022741"/>
    </source>
</evidence>
<reference evidence="7" key="1">
    <citation type="submission" date="2018-05" db="EMBL/GenBank/DDBJ databases">
        <authorList>
            <person name="Lanie J.A."/>
            <person name="Ng W.-L."/>
            <person name="Kazmierczak K.M."/>
            <person name="Andrzejewski T.M."/>
            <person name="Davidsen T.M."/>
            <person name="Wayne K.J."/>
            <person name="Tettelin H."/>
            <person name="Glass J.I."/>
            <person name="Rusch D."/>
            <person name="Podicherti R."/>
            <person name="Tsui H.-C.T."/>
            <person name="Winkler M.E."/>
        </authorList>
    </citation>
    <scope>NUCLEOTIDE SEQUENCE</scope>
</reference>
<sequence length="87" mass="9611">VAKERFGYMLEAFRFGAPPHGGIALGFDRLIAMLCNSDSIREVIAFPKTAKGADLMSDAPGSAEPKQLRDLHINLRVTKQEKIKPEE</sequence>
<dbReference type="PANTHER" id="PTHR22594:SF5">
    <property type="entry name" value="ASPARTATE--TRNA LIGASE, MITOCHONDRIAL"/>
    <property type="match status" value="1"/>
</dbReference>
<protein>
    <recommendedName>
        <fullName evidence="6">Aminoacyl-tRNA synthetase class II (D/K/N) domain-containing protein</fullName>
    </recommendedName>
</protein>
<keyword evidence="3" id="KW-0067">ATP-binding</keyword>
<dbReference type="Pfam" id="PF00152">
    <property type="entry name" value="tRNA-synt_2"/>
    <property type="match status" value="1"/>
</dbReference>
<dbReference type="PANTHER" id="PTHR22594">
    <property type="entry name" value="ASPARTYL/LYSYL-TRNA SYNTHETASE"/>
    <property type="match status" value="1"/>
</dbReference>
<dbReference type="InterPro" id="IPR004364">
    <property type="entry name" value="Aa-tRNA-synt_II"/>
</dbReference>
<evidence type="ECO:0000313" key="7">
    <source>
        <dbReference type="EMBL" id="SVA90336.1"/>
    </source>
</evidence>
<dbReference type="Gene3D" id="3.30.930.10">
    <property type="entry name" value="Bira Bifunctional Protein, Domain 2"/>
    <property type="match status" value="1"/>
</dbReference>
<evidence type="ECO:0000259" key="6">
    <source>
        <dbReference type="Pfam" id="PF00152"/>
    </source>
</evidence>
<evidence type="ECO:0000256" key="5">
    <source>
        <dbReference type="ARBA" id="ARBA00023146"/>
    </source>
</evidence>
<keyword evidence="1" id="KW-0436">Ligase</keyword>
<dbReference type="AlphaFoldDB" id="A0A381ZM22"/>
<dbReference type="GO" id="GO:0004815">
    <property type="term" value="F:aspartate-tRNA ligase activity"/>
    <property type="evidence" value="ECO:0007669"/>
    <property type="project" value="TreeGrafter"/>
</dbReference>
<evidence type="ECO:0000256" key="1">
    <source>
        <dbReference type="ARBA" id="ARBA00022598"/>
    </source>
</evidence>
<accession>A0A381ZM22</accession>
<dbReference type="InterPro" id="IPR045864">
    <property type="entry name" value="aa-tRNA-synth_II/BPL/LPL"/>
</dbReference>
<dbReference type="GO" id="GO:0005524">
    <property type="term" value="F:ATP binding"/>
    <property type="evidence" value="ECO:0007669"/>
    <property type="project" value="UniProtKB-KW"/>
</dbReference>
<evidence type="ECO:0000256" key="3">
    <source>
        <dbReference type="ARBA" id="ARBA00022840"/>
    </source>
</evidence>
<keyword evidence="4" id="KW-0648">Protein biosynthesis</keyword>
<dbReference type="SUPFAM" id="SSF55681">
    <property type="entry name" value="Class II aaRS and biotin synthetases"/>
    <property type="match status" value="1"/>
</dbReference>